<reference evidence="1 2" key="9">
    <citation type="journal article" date="1994" name="J. Gen. Virol.">
        <title>Insect iridescent virus type 6 encodes a polypeptide related to the largest subunit of eukaryotic RNA polymerase II.</title>
        <authorList>
            <person name="Schnitzler P."/>
            <person name="Sonntag K.C."/>
            <person name="Muller M."/>
            <person name="Janssen W."/>
            <person name="Bugert J.J."/>
            <person name="Koonin E.V."/>
            <person name="Darai G."/>
        </authorList>
    </citation>
    <scope>NUCLEOTIDE SEQUENCE [LARGE SCALE GENOMIC DNA]</scope>
</reference>
<organismHost>
    <name type="scientific">Acheta domesticus</name>
    <name type="common">House cricket</name>
    <dbReference type="NCBI Taxonomy" id="6997"/>
</organismHost>
<protein>
    <submittedName>
        <fullName evidence="1">320L</fullName>
    </submittedName>
</protein>
<evidence type="ECO:0000313" key="2">
    <source>
        <dbReference type="Proteomes" id="UP000001359"/>
    </source>
</evidence>
<reference evidence="1 2" key="11">
    <citation type="journal article" date="1994" name="Virus Genes">
        <title>Chilo iridescent virus encodes a putative helicase belonging to a distinct family within the "DEAD/H" superfamily: implications for the evolution of large DNA viruses.</title>
        <authorList>
            <person name="Sonntag K.C."/>
            <person name="Schnitzler P."/>
            <person name="Koonin E.V."/>
            <person name="Darai G."/>
        </authorList>
    </citation>
    <scope>NUCLEOTIDE SEQUENCE [LARGE SCALE GENOMIC DNA]</scope>
</reference>
<proteinExistence type="predicted"/>
<dbReference type="KEGG" id="vg:1733024"/>
<reference evidence="1 2" key="6">
    <citation type="journal article" date="1992" name="Virus Genes">
        <title>Characterization of the third origin of DNA replication of the genome of insect iridescent virus type 6.</title>
        <authorList>
            <person name="Sonntag K.C."/>
            <person name="Darai G."/>
        </authorList>
    </citation>
    <scope>NUCLEOTIDE SEQUENCE [LARGE SCALE GENOMIC DNA]</scope>
</reference>
<reference evidence="1 2" key="4">
    <citation type="journal article" date="1988" name="Virology">
        <title>Identification and characterization of the repetitive DNA element in the genome of insect iridescent virus type 6.</title>
        <authorList>
            <person name="Fischer M."/>
            <person name="Schnitzler P."/>
            <person name="Delius H."/>
            <person name="Darai G."/>
        </authorList>
    </citation>
    <scope>NUCLEOTIDE SEQUENCE [LARGE SCALE GENOMIC DNA]</scope>
</reference>
<keyword evidence="2" id="KW-1185">Reference proteome</keyword>
<accession>Q91FK4</accession>
<reference evidence="1 2" key="15">
    <citation type="journal article" date="2001" name="Virology">
        <title>Analysis of the first complete DNA sequence of an invertebrate iridovirus: coding strategy of the genome of Chilo iridescent virus.</title>
        <authorList>
            <person name="Jakob N.J."/>
            <person name="Muller K."/>
            <person name="Bahr U."/>
            <person name="Darai G."/>
        </authorList>
    </citation>
    <scope>NUCLEOTIDE SEQUENCE [LARGE SCALE GENOMIC DNA]</scope>
</reference>
<dbReference type="Proteomes" id="UP000001359">
    <property type="component" value="Segment"/>
</dbReference>
<sequence length="57" mass="6978">MLIWDKLSILDILLTILYHRLLKLFGQVIKSKVNFWLLVRLNSQMQMLVIWLYLEME</sequence>
<reference evidence="1 2" key="2">
    <citation type="journal article" date="1986" name="Med. Microbiol. Immunol.">
        <title>Insect iridescent virus type 6 induced toxic degenerative hepatitis in mice.</title>
        <authorList>
            <person name="Lorbacher de Ruiz H."/>
            <person name="Gelderblom H."/>
            <person name="Hofmann W."/>
            <person name="Darai G."/>
        </authorList>
    </citation>
    <scope>NUCLEOTIDE SEQUENCE [LARGE SCALE GENOMIC DNA]</scope>
</reference>
<dbReference type="EMBL" id="AF303741">
    <property type="protein sequence ID" value="AAK82181.1"/>
    <property type="molecule type" value="Genomic_DNA"/>
</dbReference>
<evidence type="ECO:0000313" key="1">
    <source>
        <dbReference type="EMBL" id="AAK82181.1"/>
    </source>
</evidence>
<dbReference type="RefSeq" id="NP_149783.1">
    <property type="nucleotide sequence ID" value="NC_003038.1"/>
</dbReference>
<organism evidence="1 2">
    <name type="scientific">Invertebrate iridescent virus 6</name>
    <name type="common">IIV-6</name>
    <name type="synonym">Chilo iridescent virus</name>
    <dbReference type="NCBI Taxonomy" id="176652"/>
    <lineage>
        <taxon>Viruses</taxon>
        <taxon>Varidnaviria</taxon>
        <taxon>Bamfordvirae</taxon>
        <taxon>Nucleocytoviricota</taxon>
        <taxon>Megaviricetes</taxon>
        <taxon>Pimascovirales</taxon>
        <taxon>Pimascovirales incertae sedis</taxon>
        <taxon>Iridoviridae</taxon>
        <taxon>Betairidovirinae</taxon>
        <taxon>Iridovirus</taxon>
        <taxon>Iridovirus chilo1</taxon>
    </lineage>
</organism>
<name>Q91FK4_IIV6</name>
<reference evidence="1 2" key="7">
    <citation type="journal article" date="1993" name="J. Gen. Virol.">
        <title>Identification of the gene encoding the major capsid protein of insect iridescent virus type 6 by polymerase chain reaction.</title>
        <authorList>
            <person name="Stohwasser R."/>
            <person name="Raab K."/>
            <person name="Schnitzler P."/>
            <person name="Janssen W."/>
            <person name="Darai G."/>
        </authorList>
    </citation>
    <scope>NUCLEOTIDE SEQUENCE [LARGE SCALE GENOMIC DNA]</scope>
</reference>
<organismHost>
    <name type="scientific">Spodoptera frugiperda</name>
    <name type="common">Fall armyworm</name>
    <dbReference type="NCBI Taxonomy" id="7108"/>
</organismHost>
<reference evidence="1 2" key="10">
    <citation type="journal article" date="1994" name="Nucleic Acids Res.">
        <title>Identification of genes encoding zinc finger proteins, non-histone chromosomal HMG protein homologue, and a putative GTP phosphohydrolase in the genome of Chilo iridescent virus.</title>
        <authorList>
            <person name="Schnitzler P."/>
            <person name="Hug M."/>
            <person name="Handermann M."/>
            <person name="Janssen W."/>
            <person name="Koonin E.V."/>
            <person name="Delius H."/>
            <person name="Darai C."/>
        </authorList>
    </citation>
    <scope>NUCLEOTIDE SEQUENCE [LARGE SCALE GENOMIC DNA]</scope>
</reference>
<reference evidence="1 2" key="3">
    <citation type="journal article" date="1987" name="Virology">
        <title>Molecular cloning and physical mapping of the genome of insect iridescent virus type 6: further evidence for circular permutation of the viral genome.</title>
        <authorList>
            <person name="Schnitzler P."/>
            <person name="Soltau J.B."/>
            <person name="Fischer M."/>
            <person name="Reisner H."/>
            <person name="Scholz J."/>
            <person name="Delius H."/>
            <person name="Darai G."/>
        </authorList>
    </citation>
    <scope>NUCLEOTIDE SEQUENCE [LARGE SCALE GENOMIC DNA]</scope>
</reference>
<reference evidence="1 2" key="13">
    <citation type="journal article" date="1998" name="Virus Genes">
        <title>Identification of a thymidylate synthase gene within the genome of Chilo iridescent virus.</title>
        <authorList>
            <person name="Muller K."/>
            <person name="Tidona C.A."/>
            <person name="Bahr U."/>
            <person name="Darai G."/>
        </authorList>
    </citation>
    <scope>NUCLEOTIDE SEQUENCE [LARGE SCALE GENOMIC DNA]</scope>
</reference>
<organismHost>
    <name type="scientific">Gryllus bimaculatus</name>
    <name type="common">Two-spotted cricket</name>
    <dbReference type="NCBI Taxonomy" id="6999"/>
</organismHost>
<reference evidence="1 2" key="14">
    <citation type="journal article" date="1999" name="Virus Genes">
        <title>Identification of a gene cluster within the genome of Chilo iridescent virus encoding enzymes involved in viral DNA replication and processing.</title>
        <authorList>
            <person name="Muller K."/>
            <person name="Tidona C.A."/>
            <person name="Darai G."/>
        </authorList>
    </citation>
    <scope>NUCLEOTIDE SEQUENCE [LARGE SCALE GENOMIC DNA]</scope>
</reference>
<reference evidence="1 2" key="1">
    <citation type="journal article" date="1984" name="J. Virol.">
        <title>DNA analysis of insect iridescent virus 6: evidence for circular permutation and terminal redundancy.</title>
        <authorList>
            <person name="Delius H."/>
            <person name="Darai G."/>
            <person name="Fluegel R.M."/>
        </authorList>
    </citation>
    <scope>NUCLEOTIDE SEQUENCE [LARGE SCALE GENOMIC DNA]</scope>
</reference>
<dbReference type="GeneID" id="1733024"/>
<organismHost>
    <name type="scientific">Gryllus campestris</name>
    <dbReference type="NCBI Taxonomy" id="58607"/>
</organismHost>
<reference evidence="1 2" key="8">
    <citation type="journal article" date="1994" name="Intervirology">
        <title>Identification of the primary structure and the coding capacity of the genome of insect iridescent virus type 6 between the genome coordinates 0.310 and 0.347 (7990 bp).</title>
        <authorList>
            <person name="Sonntag K.C."/>
            <person name="Schnitzler P."/>
            <person name="Janssen W."/>
            <person name="Darai G."/>
        </authorList>
    </citation>
    <scope>NUCLEOTIDE SEQUENCE [LARGE SCALE GENOMIC DNA]</scope>
</reference>
<organismHost>
    <name type="scientific">Chilo suppressalis</name>
    <name type="common">Asiatic rice borer moth</name>
    <dbReference type="NCBI Taxonomy" id="168631"/>
</organismHost>
<reference evidence="1 2" key="12">
    <citation type="journal article" date="1997" name="Virus Genes">
        <title>The DNA sequence of Chilo iridescent virus between the genome coordinates 0.101 and 0.391; similarities in coding strategy between insect and vertebrate iridoviruses.</title>
        <authorList>
            <person name="Bahr U."/>
            <person name="Tidona C.A."/>
            <person name="Darai G."/>
        </authorList>
    </citation>
    <scope>NUCLEOTIDE SEQUENCE [LARGE SCALE GENOMIC DNA]</scope>
</reference>
<reference evidence="1 2" key="5">
    <citation type="journal article" date="1992" name="Virus Genes">
        <title>Identification and mapping of origins of DNA replication within the DNA sequences of the genome of insect iridescent virus type 6.</title>
        <authorList>
            <person name="Handermann M."/>
            <person name="Schnitzler P."/>
            <person name="Rosen-Wolff A."/>
            <person name="Raab K."/>
            <person name="Sonntag K.C."/>
            <person name="Darai G."/>
        </authorList>
    </citation>
    <scope>NUCLEOTIDE SEQUENCE [LARGE SCALE GENOMIC DNA]</scope>
</reference>